<dbReference type="Pfam" id="PF01467">
    <property type="entry name" value="CTP_transf_like"/>
    <property type="match status" value="1"/>
</dbReference>
<dbReference type="NCBIfam" id="TIGR00125">
    <property type="entry name" value="cyt_tran_rel"/>
    <property type="match status" value="1"/>
</dbReference>
<dbReference type="HAMAP" id="MF_00151">
    <property type="entry name" value="PPAT_bact"/>
    <property type="match status" value="1"/>
</dbReference>
<proteinExistence type="inferred from homology"/>
<keyword evidence="7" id="KW-0067">ATP-binding</keyword>
<evidence type="ECO:0000256" key="8">
    <source>
        <dbReference type="ARBA" id="ARBA00022842"/>
    </source>
</evidence>
<dbReference type="InterPro" id="IPR014729">
    <property type="entry name" value="Rossmann-like_a/b/a_fold"/>
</dbReference>
<reference evidence="12" key="1">
    <citation type="submission" date="2018-06" db="EMBL/GenBank/DDBJ databases">
        <authorList>
            <person name="Zhirakovskaya E."/>
        </authorList>
    </citation>
    <scope>NUCLEOTIDE SEQUENCE</scope>
</reference>
<evidence type="ECO:0000256" key="6">
    <source>
        <dbReference type="ARBA" id="ARBA00022741"/>
    </source>
</evidence>
<dbReference type="PRINTS" id="PR01020">
    <property type="entry name" value="LPSBIOSNTHSS"/>
</dbReference>
<evidence type="ECO:0000256" key="4">
    <source>
        <dbReference type="ARBA" id="ARBA00022679"/>
    </source>
</evidence>
<evidence type="ECO:0000256" key="3">
    <source>
        <dbReference type="ARBA" id="ARBA00022490"/>
    </source>
</evidence>
<dbReference type="CDD" id="cd02163">
    <property type="entry name" value="PPAT"/>
    <property type="match status" value="1"/>
</dbReference>
<evidence type="ECO:0000256" key="2">
    <source>
        <dbReference type="ARBA" id="ARBA00013868"/>
    </source>
</evidence>
<evidence type="ECO:0000256" key="1">
    <source>
        <dbReference type="ARBA" id="ARBA00012392"/>
    </source>
</evidence>
<dbReference type="EC" id="2.7.7.3" evidence="1"/>
<gene>
    <name evidence="12" type="ORF">MNBD_ALPHA12-95</name>
</gene>
<keyword evidence="4 12" id="KW-0808">Transferase</keyword>
<dbReference type="GO" id="GO:0004595">
    <property type="term" value="F:pantetheine-phosphate adenylyltransferase activity"/>
    <property type="evidence" value="ECO:0007669"/>
    <property type="project" value="UniProtKB-EC"/>
</dbReference>
<keyword evidence="9" id="KW-0173">Coenzyme A biosynthesis</keyword>
<dbReference type="PANTHER" id="PTHR21342">
    <property type="entry name" value="PHOSPHOPANTETHEINE ADENYLYLTRANSFERASE"/>
    <property type="match status" value="1"/>
</dbReference>
<dbReference type="GO" id="GO:0005524">
    <property type="term" value="F:ATP binding"/>
    <property type="evidence" value="ECO:0007669"/>
    <property type="project" value="UniProtKB-KW"/>
</dbReference>
<evidence type="ECO:0000313" key="12">
    <source>
        <dbReference type="EMBL" id="VAW17841.1"/>
    </source>
</evidence>
<sequence>MHLLLLKSHDKPENMKRLTGFYPGSFDPVTNGHLDVIERACRLVDTLYVGVGLHEGKTPLLSDADRMELLRQTVDPIARRTKTEVKIIEFEGLMVQKARDLDAKLIIRGLRDTTDYNYEMQMVGMNSQMAPDLQTVFVPSSPHVRHISATLVRQIAQMGGDVTAFVPAIVLKALNKL</sequence>
<keyword evidence="8" id="KW-0460">Magnesium</keyword>
<evidence type="ECO:0000256" key="10">
    <source>
        <dbReference type="ARBA" id="ARBA00029346"/>
    </source>
</evidence>
<protein>
    <recommendedName>
        <fullName evidence="2">Phosphopantetheine adenylyltransferase</fullName>
        <ecNumber evidence="1">2.7.7.3</ecNumber>
    </recommendedName>
</protein>
<feature type="domain" description="Cytidyltransferase-like" evidence="11">
    <location>
        <begin position="21"/>
        <end position="154"/>
    </location>
</feature>
<comment type="catalytic activity">
    <reaction evidence="10">
        <text>(R)-4'-phosphopantetheine + ATP + H(+) = 3'-dephospho-CoA + diphosphate</text>
        <dbReference type="Rhea" id="RHEA:19801"/>
        <dbReference type="ChEBI" id="CHEBI:15378"/>
        <dbReference type="ChEBI" id="CHEBI:30616"/>
        <dbReference type="ChEBI" id="CHEBI:33019"/>
        <dbReference type="ChEBI" id="CHEBI:57328"/>
        <dbReference type="ChEBI" id="CHEBI:61723"/>
        <dbReference type="EC" id="2.7.7.3"/>
    </reaction>
</comment>
<keyword evidence="5 12" id="KW-0548">Nucleotidyltransferase</keyword>
<organism evidence="12">
    <name type="scientific">hydrothermal vent metagenome</name>
    <dbReference type="NCBI Taxonomy" id="652676"/>
    <lineage>
        <taxon>unclassified sequences</taxon>
        <taxon>metagenomes</taxon>
        <taxon>ecological metagenomes</taxon>
    </lineage>
</organism>
<name>A0A3B0TGR2_9ZZZZ</name>
<keyword evidence="3" id="KW-0963">Cytoplasm</keyword>
<evidence type="ECO:0000259" key="11">
    <source>
        <dbReference type="Pfam" id="PF01467"/>
    </source>
</evidence>
<evidence type="ECO:0000256" key="7">
    <source>
        <dbReference type="ARBA" id="ARBA00022840"/>
    </source>
</evidence>
<keyword evidence="6" id="KW-0547">Nucleotide-binding</keyword>
<dbReference type="Gene3D" id="3.40.50.620">
    <property type="entry name" value="HUPs"/>
    <property type="match status" value="1"/>
</dbReference>
<accession>A0A3B0TGR2</accession>
<dbReference type="PANTHER" id="PTHR21342:SF1">
    <property type="entry name" value="PHOSPHOPANTETHEINE ADENYLYLTRANSFERASE"/>
    <property type="match status" value="1"/>
</dbReference>
<dbReference type="SUPFAM" id="SSF52374">
    <property type="entry name" value="Nucleotidylyl transferase"/>
    <property type="match status" value="1"/>
</dbReference>
<evidence type="ECO:0000256" key="9">
    <source>
        <dbReference type="ARBA" id="ARBA00022993"/>
    </source>
</evidence>
<dbReference type="InterPro" id="IPR001980">
    <property type="entry name" value="PPAT"/>
</dbReference>
<evidence type="ECO:0000256" key="5">
    <source>
        <dbReference type="ARBA" id="ARBA00022695"/>
    </source>
</evidence>
<dbReference type="InterPro" id="IPR004821">
    <property type="entry name" value="Cyt_trans-like"/>
</dbReference>
<dbReference type="EMBL" id="UOEO01000079">
    <property type="protein sequence ID" value="VAW17841.1"/>
    <property type="molecule type" value="Genomic_DNA"/>
</dbReference>
<dbReference type="AlphaFoldDB" id="A0A3B0TGR2"/>
<dbReference type="GO" id="GO:0015937">
    <property type="term" value="P:coenzyme A biosynthetic process"/>
    <property type="evidence" value="ECO:0007669"/>
    <property type="project" value="UniProtKB-KW"/>
</dbReference>
<dbReference type="NCBIfam" id="TIGR01510">
    <property type="entry name" value="coaD_prev_kdtB"/>
    <property type="match status" value="1"/>
</dbReference>